<dbReference type="SUPFAM" id="SSF52799">
    <property type="entry name" value="(Phosphotyrosine protein) phosphatases II"/>
    <property type="match status" value="1"/>
</dbReference>
<evidence type="ECO:0000313" key="3">
    <source>
        <dbReference type="Proteomes" id="UP000776629"/>
    </source>
</evidence>
<proteinExistence type="inferred from homology"/>
<organism evidence="2 3">
    <name type="scientific">Limosilactobacillus alvi</name>
    <dbReference type="NCBI Taxonomy" id="990412"/>
    <lineage>
        <taxon>Bacteria</taxon>
        <taxon>Bacillati</taxon>
        <taxon>Bacillota</taxon>
        <taxon>Bacilli</taxon>
        <taxon>Lactobacillales</taxon>
        <taxon>Lactobacillaceae</taxon>
        <taxon>Limosilactobacillus</taxon>
    </lineage>
</organism>
<dbReference type="InterPro" id="IPR026893">
    <property type="entry name" value="Tyr/Ser_Pase_IphP-type"/>
</dbReference>
<name>A0ABS2EM46_9LACO</name>
<dbReference type="Pfam" id="PF13350">
    <property type="entry name" value="Y_phosphatase3"/>
    <property type="match status" value="1"/>
</dbReference>
<reference evidence="2 3" key="1">
    <citation type="journal article" date="2021" name="Sci. Rep.">
        <title>The distribution of antibiotic resistance genes in chicken gut microbiota commensals.</title>
        <authorList>
            <person name="Juricova H."/>
            <person name="Matiasovicova J."/>
            <person name="Kubasova T."/>
            <person name="Cejkova D."/>
            <person name="Rychlik I."/>
        </authorList>
    </citation>
    <scope>NUCLEOTIDE SEQUENCE [LARGE SCALE GENOMIC DNA]</scope>
    <source>
        <strain evidence="2 3">An810</strain>
    </source>
</reference>
<dbReference type="Gene3D" id="3.90.190.10">
    <property type="entry name" value="Protein tyrosine phosphatase superfamily"/>
    <property type="match status" value="1"/>
</dbReference>
<gene>
    <name evidence="2" type="ORF">H5993_01585</name>
</gene>
<dbReference type="Proteomes" id="UP000776629">
    <property type="component" value="Unassembled WGS sequence"/>
</dbReference>
<dbReference type="InterPro" id="IPR029021">
    <property type="entry name" value="Prot-tyrosine_phosphatase-like"/>
</dbReference>
<sequence>MTNRLLPITKGYNFRDLGGYQTTSGKKVKWRRLLRSGKLADLDSQDLMILTDFNLVADIDLRSPAEVKTDPDHYPSQTKYYFNPIFDTDKTRSSKGLAGYGPKADVEPNVGYHHMKNVYHEMITFPSGQAAFKKLFEIALSLNDDESLIFHCTAGKDRTGVSAALLLATLGVPKATIQADYLLSNQTTKTIIDKMVQQIKASGRNDFFLQNFRAVAGVNLDYLNEAFNTIDNQFGGLEEFLTTTLGLSRTDLQDFRVKFTQ</sequence>
<accession>A0ABS2EM46</accession>
<comment type="caution">
    <text evidence="2">The sequence shown here is derived from an EMBL/GenBank/DDBJ whole genome shotgun (WGS) entry which is preliminary data.</text>
</comment>
<dbReference type="PROSITE" id="PS00383">
    <property type="entry name" value="TYR_PHOSPHATASE_1"/>
    <property type="match status" value="1"/>
</dbReference>
<dbReference type="RefSeq" id="WP_180871009.1">
    <property type="nucleotide sequence ID" value="NZ_JACJJQ010000005.1"/>
</dbReference>
<dbReference type="PANTHER" id="PTHR31126:SF1">
    <property type="entry name" value="TYROSINE SPECIFIC PROTEIN PHOSPHATASES DOMAIN-CONTAINING PROTEIN"/>
    <property type="match status" value="1"/>
</dbReference>
<keyword evidence="3" id="KW-1185">Reference proteome</keyword>
<dbReference type="InterPro" id="IPR016130">
    <property type="entry name" value="Tyr_Pase_AS"/>
</dbReference>
<protein>
    <submittedName>
        <fullName evidence="2">Tyrosine-protein phosphatase</fullName>
    </submittedName>
</protein>
<evidence type="ECO:0000256" key="1">
    <source>
        <dbReference type="ARBA" id="ARBA00009580"/>
    </source>
</evidence>
<comment type="similarity">
    <text evidence="1">Belongs to the protein-tyrosine phosphatase family.</text>
</comment>
<dbReference type="PANTHER" id="PTHR31126">
    <property type="entry name" value="TYROSINE-PROTEIN PHOSPHATASE"/>
    <property type="match status" value="1"/>
</dbReference>
<evidence type="ECO:0000313" key="2">
    <source>
        <dbReference type="EMBL" id="MBM6753460.1"/>
    </source>
</evidence>
<dbReference type="EMBL" id="JACJJQ010000005">
    <property type="protein sequence ID" value="MBM6753460.1"/>
    <property type="molecule type" value="Genomic_DNA"/>
</dbReference>